<dbReference type="RefSeq" id="WP_349144102.1">
    <property type="nucleotide sequence ID" value="NZ_JBBMFC010000008.1"/>
</dbReference>
<name>A0ABV1HZL5_9FIRM</name>
<evidence type="ECO:0000313" key="1">
    <source>
        <dbReference type="EMBL" id="MEQ2578377.1"/>
    </source>
</evidence>
<protein>
    <recommendedName>
        <fullName evidence="3">Response regulatory domain-containing protein</fullName>
    </recommendedName>
</protein>
<dbReference type="Proteomes" id="UP001470288">
    <property type="component" value="Unassembled WGS sequence"/>
</dbReference>
<evidence type="ECO:0008006" key="3">
    <source>
        <dbReference type="Google" id="ProtNLM"/>
    </source>
</evidence>
<evidence type="ECO:0000313" key="2">
    <source>
        <dbReference type="Proteomes" id="UP001470288"/>
    </source>
</evidence>
<comment type="caution">
    <text evidence="1">The sequence shown here is derived from an EMBL/GenBank/DDBJ whole genome shotgun (WGS) entry which is preliminary data.</text>
</comment>
<organism evidence="1 2">
    <name type="scientific">Hominiventricola aquisgranensis</name>
    <dbReference type="NCBI Taxonomy" id="3133164"/>
    <lineage>
        <taxon>Bacteria</taxon>
        <taxon>Bacillati</taxon>
        <taxon>Bacillota</taxon>
        <taxon>Clostridia</taxon>
        <taxon>Lachnospirales</taxon>
        <taxon>Lachnospiraceae</taxon>
        <taxon>Hominiventricola</taxon>
    </lineage>
</organism>
<reference evidence="1 2" key="1">
    <citation type="submission" date="2024-03" db="EMBL/GenBank/DDBJ databases">
        <title>Human intestinal bacterial collection.</title>
        <authorList>
            <person name="Pauvert C."/>
            <person name="Hitch T.C.A."/>
            <person name="Clavel T."/>
        </authorList>
    </citation>
    <scope>NUCLEOTIDE SEQUENCE [LARGE SCALE GENOMIC DNA]</scope>
    <source>
        <strain evidence="1 2">CLA-AA-H78B</strain>
    </source>
</reference>
<keyword evidence="2" id="KW-1185">Reference proteome</keyword>
<accession>A0ABV1HZL5</accession>
<gene>
    <name evidence="1" type="ORF">WMO62_05880</name>
</gene>
<dbReference type="EMBL" id="JBBMFC010000008">
    <property type="protein sequence ID" value="MEQ2578377.1"/>
    <property type="molecule type" value="Genomic_DNA"/>
</dbReference>
<sequence>MNLKMINREAALDAIEDGKDVYIIRPVSLDSAVLLRDLLKLELAIEEPEICRGTDAPEPPKEAGGG</sequence>
<proteinExistence type="predicted"/>